<dbReference type="EMBL" id="JACCAA010000001">
    <property type="protein sequence ID" value="NYG59461.1"/>
    <property type="molecule type" value="Genomic_DNA"/>
</dbReference>
<gene>
    <name evidence="4" type="ORF">BJ980_002384</name>
</gene>
<evidence type="ECO:0000313" key="4">
    <source>
        <dbReference type="EMBL" id="NYG59461.1"/>
    </source>
</evidence>
<protein>
    <submittedName>
        <fullName evidence="4">Glycopeptide antibiotics resistance protein</fullName>
    </submittedName>
</protein>
<dbReference type="AlphaFoldDB" id="A0A7Y9S1H1"/>
<dbReference type="InterPro" id="IPR006976">
    <property type="entry name" value="VanZ-like"/>
</dbReference>
<organism evidence="4 5">
    <name type="scientific">Nocardioides daedukensis</name>
    <dbReference type="NCBI Taxonomy" id="634462"/>
    <lineage>
        <taxon>Bacteria</taxon>
        <taxon>Bacillati</taxon>
        <taxon>Actinomycetota</taxon>
        <taxon>Actinomycetes</taxon>
        <taxon>Propionibacteriales</taxon>
        <taxon>Nocardioidaceae</taxon>
        <taxon>Nocardioides</taxon>
    </lineage>
</organism>
<dbReference type="RefSeq" id="WP_179502506.1">
    <property type="nucleotide sequence ID" value="NZ_JACCAA010000001.1"/>
</dbReference>
<evidence type="ECO:0000259" key="3">
    <source>
        <dbReference type="Pfam" id="PF04892"/>
    </source>
</evidence>
<keyword evidence="2" id="KW-1133">Transmembrane helix</keyword>
<feature type="region of interest" description="Disordered" evidence="1">
    <location>
        <begin position="135"/>
        <end position="159"/>
    </location>
</feature>
<keyword evidence="2" id="KW-0812">Transmembrane</keyword>
<feature type="domain" description="VanZ-like" evidence="3">
    <location>
        <begin position="9"/>
        <end position="120"/>
    </location>
</feature>
<sequence>MRRLLAVVFAVYVAAAAYLVFWPQPDTPAGAVLDLHTLLGRVGITFISGLVIEFVLNVALFVPLTLLGVLLWPRISPMHWLLTGVAATFLIEFLQYAALPDRSATLIDIVANSLGALIGIDLGLRLRWLHERQVRTKESPAQPGGPNGLGPGATARPGR</sequence>
<feature type="transmembrane region" description="Helical" evidence="2">
    <location>
        <begin position="104"/>
        <end position="124"/>
    </location>
</feature>
<accession>A0A7Y9S1H1</accession>
<evidence type="ECO:0000256" key="1">
    <source>
        <dbReference type="SAM" id="MobiDB-lite"/>
    </source>
</evidence>
<name>A0A7Y9S1H1_9ACTN</name>
<keyword evidence="2" id="KW-0472">Membrane</keyword>
<evidence type="ECO:0000256" key="2">
    <source>
        <dbReference type="SAM" id="Phobius"/>
    </source>
</evidence>
<feature type="transmembrane region" description="Helical" evidence="2">
    <location>
        <begin position="39"/>
        <end position="72"/>
    </location>
</feature>
<feature type="transmembrane region" description="Helical" evidence="2">
    <location>
        <begin position="79"/>
        <end position="98"/>
    </location>
</feature>
<dbReference type="Pfam" id="PF04892">
    <property type="entry name" value="VanZ"/>
    <property type="match status" value="1"/>
</dbReference>
<proteinExistence type="predicted"/>
<dbReference type="Proteomes" id="UP000540656">
    <property type="component" value="Unassembled WGS sequence"/>
</dbReference>
<comment type="caution">
    <text evidence="4">The sequence shown here is derived from an EMBL/GenBank/DDBJ whole genome shotgun (WGS) entry which is preliminary data.</text>
</comment>
<evidence type="ECO:0000313" key="5">
    <source>
        <dbReference type="Proteomes" id="UP000540656"/>
    </source>
</evidence>
<reference evidence="4 5" key="1">
    <citation type="submission" date="2020-07" db="EMBL/GenBank/DDBJ databases">
        <title>Sequencing the genomes of 1000 actinobacteria strains.</title>
        <authorList>
            <person name="Klenk H.-P."/>
        </authorList>
    </citation>
    <scope>NUCLEOTIDE SEQUENCE [LARGE SCALE GENOMIC DNA]</scope>
    <source>
        <strain evidence="4 5">DSM 23819</strain>
    </source>
</reference>
<keyword evidence="5" id="KW-1185">Reference proteome</keyword>